<evidence type="ECO:0000313" key="2">
    <source>
        <dbReference type="EMBL" id="CAH3024090.1"/>
    </source>
</evidence>
<dbReference type="Proteomes" id="UP001159427">
    <property type="component" value="Unassembled WGS sequence"/>
</dbReference>
<sequence length="293" mass="32523">YFYVYLDALSSSSILDSLGSKYLDQLNSYLDPVLQSPGRSRFVRCWHAKTDGWAASTFHSNCDGKGPTVTIVQVGSYIFGGYTDKSWGGSCRYVSSSESFLFSLYNINGYAPVKVNSKSSDAIYTDSDRGPTFGGGHDLWITNNAASNRNSYTYCGNSYNLPPGYSTHPSSCQFYAGSFRFTPTDVEVFYQTTTYILDSFDSKYSDQLNSYLDPVFKTTGRNGFVRCWHAKTDGWVASTFHSNCDGKGPTVTIVQVGSYIFGGYTDKSWSSPSSCRYVYSSKSFLFSLYNING</sequence>
<feature type="non-terminal residue" evidence="2">
    <location>
        <position position="1"/>
    </location>
</feature>
<gene>
    <name evidence="2" type="ORF">PEVE_00021582</name>
</gene>
<dbReference type="InterPro" id="IPR006571">
    <property type="entry name" value="TLDc_dom"/>
</dbReference>
<comment type="caution">
    <text evidence="2">The sequence shown here is derived from an EMBL/GenBank/DDBJ whole genome shotgun (WGS) entry which is preliminary data.</text>
</comment>
<protein>
    <recommendedName>
        <fullName evidence="1">TLDc domain-containing protein</fullName>
    </recommendedName>
</protein>
<dbReference type="EMBL" id="CALNXI010000289">
    <property type="protein sequence ID" value="CAH3024090.1"/>
    <property type="molecule type" value="Genomic_DNA"/>
</dbReference>
<dbReference type="PROSITE" id="PS51886">
    <property type="entry name" value="TLDC"/>
    <property type="match status" value="2"/>
</dbReference>
<keyword evidence="3" id="KW-1185">Reference proteome</keyword>
<reference evidence="2 3" key="1">
    <citation type="submission" date="2022-05" db="EMBL/GenBank/DDBJ databases">
        <authorList>
            <consortium name="Genoscope - CEA"/>
            <person name="William W."/>
        </authorList>
    </citation>
    <scope>NUCLEOTIDE SEQUENCE [LARGE SCALE GENOMIC DNA]</scope>
</reference>
<feature type="domain" description="TLDc" evidence="1">
    <location>
        <begin position="16"/>
        <end position="192"/>
    </location>
</feature>
<dbReference type="Pfam" id="PF07534">
    <property type="entry name" value="TLD"/>
    <property type="match status" value="2"/>
</dbReference>
<dbReference type="PANTHER" id="PTHR23354">
    <property type="entry name" value="NUCLEOLAR PROTEIN 7/ESTROGEN RECEPTOR COACTIVATOR-RELATED"/>
    <property type="match status" value="1"/>
</dbReference>
<accession>A0ABN8M4N6</accession>
<proteinExistence type="predicted"/>
<evidence type="ECO:0000259" key="1">
    <source>
        <dbReference type="PROSITE" id="PS51886"/>
    </source>
</evidence>
<evidence type="ECO:0000313" key="3">
    <source>
        <dbReference type="Proteomes" id="UP001159427"/>
    </source>
</evidence>
<dbReference type="SMART" id="SM00584">
    <property type="entry name" value="TLDc"/>
    <property type="match status" value="1"/>
</dbReference>
<name>A0ABN8M4N6_9CNID</name>
<feature type="domain" description="TLDc" evidence="1">
    <location>
        <begin position="198"/>
        <end position="293"/>
    </location>
</feature>
<organism evidence="2 3">
    <name type="scientific">Porites evermanni</name>
    <dbReference type="NCBI Taxonomy" id="104178"/>
    <lineage>
        <taxon>Eukaryota</taxon>
        <taxon>Metazoa</taxon>
        <taxon>Cnidaria</taxon>
        <taxon>Anthozoa</taxon>
        <taxon>Hexacorallia</taxon>
        <taxon>Scleractinia</taxon>
        <taxon>Fungiina</taxon>
        <taxon>Poritidae</taxon>
        <taxon>Porites</taxon>
    </lineage>
</organism>